<evidence type="ECO:0000256" key="3">
    <source>
        <dbReference type="ARBA" id="ARBA00012438"/>
    </source>
</evidence>
<evidence type="ECO:0000256" key="8">
    <source>
        <dbReference type="ARBA" id="ARBA00022741"/>
    </source>
</evidence>
<dbReference type="GO" id="GO:0016301">
    <property type="term" value="F:kinase activity"/>
    <property type="evidence" value="ECO:0007669"/>
    <property type="project" value="UniProtKB-KW"/>
</dbReference>
<dbReference type="CDD" id="cd00082">
    <property type="entry name" value="HisKA"/>
    <property type="match status" value="1"/>
</dbReference>
<dbReference type="EC" id="2.7.13.3" evidence="3"/>
<dbReference type="EMBL" id="BAABZQ010000001">
    <property type="protein sequence ID" value="GAA6498980.1"/>
    <property type="molecule type" value="Genomic_DNA"/>
</dbReference>
<keyword evidence="8" id="KW-0547">Nucleotide-binding</keyword>
<dbReference type="InterPro" id="IPR003660">
    <property type="entry name" value="HAMP_dom"/>
</dbReference>
<feature type="domain" description="HAMP" evidence="16">
    <location>
        <begin position="181"/>
        <end position="233"/>
    </location>
</feature>
<dbReference type="Proteomes" id="UP001600941">
    <property type="component" value="Unassembled WGS sequence"/>
</dbReference>
<dbReference type="CDD" id="cd06225">
    <property type="entry name" value="HAMP"/>
    <property type="match status" value="1"/>
</dbReference>
<evidence type="ECO:0000256" key="11">
    <source>
        <dbReference type="ARBA" id="ARBA00022989"/>
    </source>
</evidence>
<evidence type="ECO:0000256" key="7">
    <source>
        <dbReference type="ARBA" id="ARBA00022692"/>
    </source>
</evidence>
<organism evidence="17 18">
    <name type="scientific">Blautia parvula</name>
    <dbReference type="NCBI Taxonomy" id="2877527"/>
    <lineage>
        <taxon>Bacteria</taxon>
        <taxon>Bacillati</taxon>
        <taxon>Bacillota</taxon>
        <taxon>Clostridia</taxon>
        <taxon>Lachnospirales</taxon>
        <taxon>Lachnospiraceae</taxon>
        <taxon>Blautia</taxon>
    </lineage>
</organism>
<keyword evidence="7 14" id="KW-0812">Transmembrane</keyword>
<evidence type="ECO:0000313" key="17">
    <source>
        <dbReference type="EMBL" id="GAA6498980.1"/>
    </source>
</evidence>
<evidence type="ECO:0000256" key="2">
    <source>
        <dbReference type="ARBA" id="ARBA00004651"/>
    </source>
</evidence>
<evidence type="ECO:0000256" key="1">
    <source>
        <dbReference type="ARBA" id="ARBA00000085"/>
    </source>
</evidence>
<evidence type="ECO:0000259" key="15">
    <source>
        <dbReference type="PROSITE" id="PS50109"/>
    </source>
</evidence>
<evidence type="ECO:0000256" key="6">
    <source>
        <dbReference type="ARBA" id="ARBA00022679"/>
    </source>
</evidence>
<dbReference type="Gene3D" id="3.30.565.10">
    <property type="entry name" value="Histidine kinase-like ATPase, C-terminal domain"/>
    <property type="match status" value="1"/>
</dbReference>
<protein>
    <recommendedName>
        <fullName evidence="3">histidine kinase</fullName>
        <ecNumber evidence="3">2.7.13.3</ecNumber>
    </recommendedName>
</protein>
<dbReference type="InterPro" id="IPR036097">
    <property type="entry name" value="HisK_dim/P_sf"/>
</dbReference>
<evidence type="ECO:0000256" key="13">
    <source>
        <dbReference type="ARBA" id="ARBA00023136"/>
    </source>
</evidence>
<keyword evidence="5" id="KW-0597">Phosphoprotein</keyword>
<feature type="transmembrane region" description="Helical" evidence="14">
    <location>
        <begin position="12"/>
        <end position="34"/>
    </location>
</feature>
<evidence type="ECO:0000256" key="4">
    <source>
        <dbReference type="ARBA" id="ARBA00022475"/>
    </source>
</evidence>
<feature type="domain" description="Histidine kinase" evidence="15">
    <location>
        <begin position="248"/>
        <end position="449"/>
    </location>
</feature>
<dbReference type="PANTHER" id="PTHR45528:SF1">
    <property type="entry name" value="SENSOR HISTIDINE KINASE CPXA"/>
    <property type="match status" value="1"/>
</dbReference>
<dbReference type="SUPFAM" id="SSF47384">
    <property type="entry name" value="Homodimeric domain of signal transducing histidine kinase"/>
    <property type="match status" value="1"/>
</dbReference>
<comment type="caution">
    <text evidence="17">The sequence shown here is derived from an EMBL/GenBank/DDBJ whole genome shotgun (WGS) entry which is preliminary data.</text>
</comment>
<evidence type="ECO:0000256" key="9">
    <source>
        <dbReference type="ARBA" id="ARBA00022777"/>
    </source>
</evidence>
<keyword evidence="10" id="KW-0067">ATP-binding</keyword>
<dbReference type="InterPro" id="IPR005467">
    <property type="entry name" value="His_kinase_dom"/>
</dbReference>
<dbReference type="Gene3D" id="6.10.340.10">
    <property type="match status" value="1"/>
</dbReference>
<dbReference type="Gene3D" id="1.10.287.130">
    <property type="match status" value="1"/>
</dbReference>
<dbReference type="InterPro" id="IPR050398">
    <property type="entry name" value="HssS/ArlS-like"/>
</dbReference>
<sequence>MCKRRYSLKMKATLVMLAAMGISVIFYYAVNYFIGSALDSYFASSSYIEWQTDKTAEEFQDYVTKNQISSSDTEALNAWGSDNPLIYYVILKGGKVIYPSEYKEDEMMIPDDAAEDSSPPAAEEESYYESDSQLYDIQFADGAGRLYVVGFFDYEIYAAANYIELGVSVLLFLFIFLFFLQRKIRYVHQLEEEVKILEGGGMDKQITVKGGDELSELAFGLEQMRLSLNENIREKEEIMEVNNRLVTGMAHDLRTPLTALLLYTELLSQGKYKDEKEMEQYLKKTAHKANQIKQMSDDLFERFYITKNEDIMLEVPEKLCYIFENRLSDLVMFLHSQGFRVECDTDWPEVKLSVLPEYMDRILDNIASNLLKYADKTEPVTIVFSMQDQPEKQITMIIRNKIDQNPEDVSSTCVGVANIEQMMHKMKGTCKVENDGQFYEISLVFPAYE</sequence>
<evidence type="ECO:0000259" key="16">
    <source>
        <dbReference type="PROSITE" id="PS50885"/>
    </source>
</evidence>
<comment type="catalytic activity">
    <reaction evidence="1">
        <text>ATP + protein L-histidine = ADP + protein N-phospho-L-histidine.</text>
        <dbReference type="EC" id="2.7.13.3"/>
    </reaction>
</comment>
<keyword evidence="9 17" id="KW-0418">Kinase</keyword>
<proteinExistence type="predicted"/>
<evidence type="ECO:0000256" key="10">
    <source>
        <dbReference type="ARBA" id="ARBA00022840"/>
    </source>
</evidence>
<dbReference type="PROSITE" id="PS50109">
    <property type="entry name" value="HIS_KIN"/>
    <property type="match status" value="1"/>
</dbReference>
<dbReference type="SUPFAM" id="SSF55874">
    <property type="entry name" value="ATPase domain of HSP90 chaperone/DNA topoisomerase II/histidine kinase"/>
    <property type="match status" value="1"/>
</dbReference>
<evidence type="ECO:0000313" key="18">
    <source>
        <dbReference type="Proteomes" id="UP001600941"/>
    </source>
</evidence>
<keyword evidence="13 14" id="KW-0472">Membrane</keyword>
<evidence type="ECO:0000256" key="5">
    <source>
        <dbReference type="ARBA" id="ARBA00022553"/>
    </source>
</evidence>
<evidence type="ECO:0000256" key="12">
    <source>
        <dbReference type="ARBA" id="ARBA00023012"/>
    </source>
</evidence>
<keyword evidence="18" id="KW-1185">Reference proteome</keyword>
<name>A0ABQ0BR20_9FIRM</name>
<comment type="subcellular location">
    <subcellularLocation>
        <location evidence="2">Cell membrane</location>
        <topology evidence="2">Multi-pass membrane protein</topology>
    </subcellularLocation>
</comment>
<dbReference type="PANTHER" id="PTHR45528">
    <property type="entry name" value="SENSOR HISTIDINE KINASE CPXA"/>
    <property type="match status" value="1"/>
</dbReference>
<keyword evidence="12" id="KW-0902">Two-component regulatory system</keyword>
<feature type="transmembrane region" description="Helical" evidence="14">
    <location>
        <begin position="156"/>
        <end position="180"/>
    </location>
</feature>
<dbReference type="Pfam" id="PF00512">
    <property type="entry name" value="HisKA"/>
    <property type="match status" value="1"/>
</dbReference>
<dbReference type="Pfam" id="PF00672">
    <property type="entry name" value="HAMP"/>
    <property type="match status" value="1"/>
</dbReference>
<keyword evidence="6" id="KW-0808">Transferase</keyword>
<accession>A0ABQ0BR20</accession>
<keyword evidence="11 14" id="KW-1133">Transmembrane helix</keyword>
<keyword evidence="4" id="KW-1003">Cell membrane</keyword>
<gene>
    <name evidence="17" type="primary">yrkQ_2</name>
    <name evidence="17" type="ORF">K340107D12_17960</name>
</gene>
<dbReference type="RefSeq" id="WP_227210194.1">
    <property type="nucleotide sequence ID" value="NZ_BAABZQ010000001.1"/>
</dbReference>
<dbReference type="InterPro" id="IPR003661">
    <property type="entry name" value="HisK_dim/P_dom"/>
</dbReference>
<dbReference type="SMART" id="SM00388">
    <property type="entry name" value="HisKA"/>
    <property type="match status" value="1"/>
</dbReference>
<evidence type="ECO:0000256" key="14">
    <source>
        <dbReference type="SAM" id="Phobius"/>
    </source>
</evidence>
<dbReference type="InterPro" id="IPR036890">
    <property type="entry name" value="HATPase_C_sf"/>
</dbReference>
<dbReference type="PROSITE" id="PS50885">
    <property type="entry name" value="HAMP"/>
    <property type="match status" value="1"/>
</dbReference>
<reference evidence="17 18" key="1">
    <citation type="submission" date="2024-04" db="EMBL/GenBank/DDBJ databases">
        <title>Defined microbial consortia suppress multidrug-resistant proinflammatory Enterobacteriaceae via ecological control.</title>
        <authorList>
            <person name="Furuichi M."/>
            <person name="Kawaguchi T."/>
            <person name="Pust M."/>
            <person name="Yasuma K."/>
            <person name="Plichta D."/>
            <person name="Hasegawa N."/>
            <person name="Ohya T."/>
            <person name="Bhattarai S."/>
            <person name="Sasajima S."/>
            <person name="Aoto Y."/>
            <person name="Tuganbaev T."/>
            <person name="Yaginuma M."/>
            <person name="Ueda M."/>
            <person name="Okahashi N."/>
            <person name="Amafuji K."/>
            <person name="Kiridooshi Y."/>
            <person name="Sugita K."/>
            <person name="Strazar M."/>
            <person name="Skelly A."/>
            <person name="Suda W."/>
            <person name="Hattori M."/>
            <person name="Nakamoto N."/>
            <person name="Caballero S."/>
            <person name="Norman J."/>
            <person name="Olle B."/>
            <person name="Tanoue T."/>
            <person name="Arita M."/>
            <person name="Bucci V."/>
            <person name="Atarashi K."/>
            <person name="Xavier R."/>
            <person name="Honda K."/>
        </authorList>
    </citation>
    <scope>NUCLEOTIDE SEQUENCE [LARGE SCALE GENOMIC DNA]</scope>
    <source>
        <strain evidence="18">k34-0107-D12</strain>
    </source>
</reference>